<dbReference type="AlphaFoldDB" id="A0A8J3SM42"/>
<dbReference type="GO" id="GO:0009055">
    <property type="term" value="F:electron transfer activity"/>
    <property type="evidence" value="ECO:0007669"/>
    <property type="project" value="InterPro"/>
</dbReference>
<feature type="domain" description="Flavodoxin-like" evidence="1">
    <location>
        <begin position="3"/>
        <end position="164"/>
    </location>
</feature>
<gene>
    <name evidence="2" type="ORF">Psi01_64040</name>
</gene>
<evidence type="ECO:0000259" key="1">
    <source>
        <dbReference type="PROSITE" id="PS50902"/>
    </source>
</evidence>
<reference evidence="2 3" key="1">
    <citation type="submission" date="2021-01" db="EMBL/GenBank/DDBJ databases">
        <title>Whole genome shotgun sequence of Planobispora siamensis NBRC 107568.</title>
        <authorList>
            <person name="Komaki H."/>
            <person name="Tamura T."/>
        </authorList>
    </citation>
    <scope>NUCLEOTIDE SEQUENCE [LARGE SCALE GENOMIC DNA]</scope>
    <source>
        <strain evidence="2 3">NBRC 107568</strain>
    </source>
</reference>
<dbReference type="PROSITE" id="PS00201">
    <property type="entry name" value="FLAVODOXIN"/>
    <property type="match status" value="1"/>
</dbReference>
<dbReference type="Proteomes" id="UP000619788">
    <property type="component" value="Unassembled WGS sequence"/>
</dbReference>
<protein>
    <submittedName>
        <fullName evidence="2">Flavodoxin</fullName>
    </submittedName>
</protein>
<dbReference type="InterPro" id="IPR001226">
    <property type="entry name" value="Flavodoxin_CS"/>
</dbReference>
<dbReference type="InterPro" id="IPR008254">
    <property type="entry name" value="Flavodoxin/NO_synth"/>
</dbReference>
<dbReference type="RefSeq" id="WP_204067862.1">
    <property type="nucleotide sequence ID" value="NZ_BOOJ01000057.1"/>
</dbReference>
<comment type="caution">
    <text evidence="2">The sequence shown here is derived from an EMBL/GenBank/DDBJ whole genome shotgun (WGS) entry which is preliminary data.</text>
</comment>
<dbReference type="InterPro" id="IPR029039">
    <property type="entry name" value="Flavoprotein-like_sf"/>
</dbReference>
<dbReference type="Pfam" id="PF00258">
    <property type="entry name" value="Flavodoxin_1"/>
    <property type="match status" value="1"/>
</dbReference>
<organism evidence="2 3">
    <name type="scientific">Planobispora siamensis</name>
    <dbReference type="NCBI Taxonomy" id="936338"/>
    <lineage>
        <taxon>Bacteria</taxon>
        <taxon>Bacillati</taxon>
        <taxon>Actinomycetota</taxon>
        <taxon>Actinomycetes</taxon>
        <taxon>Streptosporangiales</taxon>
        <taxon>Streptosporangiaceae</taxon>
        <taxon>Planobispora</taxon>
    </lineage>
</organism>
<evidence type="ECO:0000313" key="2">
    <source>
        <dbReference type="EMBL" id="GIH95774.1"/>
    </source>
</evidence>
<evidence type="ECO:0000313" key="3">
    <source>
        <dbReference type="Proteomes" id="UP000619788"/>
    </source>
</evidence>
<accession>A0A8J3SM42</accession>
<proteinExistence type="predicted"/>
<dbReference type="GO" id="GO:0010181">
    <property type="term" value="F:FMN binding"/>
    <property type="evidence" value="ECO:0007669"/>
    <property type="project" value="InterPro"/>
</dbReference>
<keyword evidence="3" id="KW-1185">Reference proteome</keyword>
<name>A0A8J3SM42_9ACTN</name>
<sequence length="176" mass="18530">MRALVVYESMFGNTQTIAQAIADGLATRMDVELVEVGAAPAAVPDGVDLLVVGGPTHAFGMSRANTRKSAAEQATSGLVSKGQGMREWLSALSGHAPDVSAAAFDTRFKNPWLPGSARRGAEKLLRRKGLPVLTGSQSFYVSGTPGPLLEGEIERARSWGVSLAAMREPGERRPAV</sequence>
<dbReference type="EMBL" id="BOOJ01000057">
    <property type="protein sequence ID" value="GIH95774.1"/>
    <property type="molecule type" value="Genomic_DNA"/>
</dbReference>
<dbReference type="Gene3D" id="3.40.50.360">
    <property type="match status" value="1"/>
</dbReference>
<dbReference type="SUPFAM" id="SSF52218">
    <property type="entry name" value="Flavoproteins"/>
    <property type="match status" value="1"/>
</dbReference>
<dbReference type="PROSITE" id="PS50902">
    <property type="entry name" value="FLAVODOXIN_LIKE"/>
    <property type="match status" value="1"/>
</dbReference>